<dbReference type="PANTHER" id="PTHR11895:SF170">
    <property type="entry name" value="AMIDASE"/>
    <property type="match status" value="1"/>
</dbReference>
<protein>
    <submittedName>
        <fullName evidence="2">Amidase domain-containing protein</fullName>
    </submittedName>
</protein>
<gene>
    <name evidence="2" type="ORF">SCAR479_12497</name>
</gene>
<dbReference type="InterPro" id="IPR023631">
    <property type="entry name" value="Amidase_dom"/>
</dbReference>
<comment type="caution">
    <text evidence="2">The sequence shown here is derived from an EMBL/GenBank/DDBJ whole genome shotgun (WGS) entry which is preliminary data.</text>
</comment>
<dbReference type="Pfam" id="PF01425">
    <property type="entry name" value="Amidase"/>
    <property type="match status" value="1"/>
</dbReference>
<dbReference type="Proteomes" id="UP001465668">
    <property type="component" value="Unassembled WGS sequence"/>
</dbReference>
<name>A0ABR2XAJ4_9PEZI</name>
<keyword evidence="3" id="KW-1185">Reference proteome</keyword>
<dbReference type="InterPro" id="IPR036928">
    <property type="entry name" value="AS_sf"/>
</dbReference>
<dbReference type="InterPro" id="IPR000120">
    <property type="entry name" value="Amidase"/>
</dbReference>
<proteinExistence type="predicted"/>
<dbReference type="PANTHER" id="PTHR11895">
    <property type="entry name" value="TRANSAMIDASE"/>
    <property type="match status" value="1"/>
</dbReference>
<accession>A0ABR2XAJ4</accession>
<dbReference type="EMBL" id="JARVKM010000085">
    <property type="protein sequence ID" value="KAK9770820.1"/>
    <property type="molecule type" value="Genomic_DNA"/>
</dbReference>
<evidence type="ECO:0000313" key="2">
    <source>
        <dbReference type="EMBL" id="KAK9770820.1"/>
    </source>
</evidence>
<reference evidence="2 3" key="1">
    <citation type="submission" date="2024-02" db="EMBL/GenBank/DDBJ databases">
        <title>First draft genome assembly of two strains of Seiridium cardinale.</title>
        <authorList>
            <person name="Emiliani G."/>
            <person name="Scali E."/>
        </authorList>
    </citation>
    <scope>NUCLEOTIDE SEQUENCE [LARGE SCALE GENOMIC DNA]</scope>
    <source>
        <strain evidence="2 3">BM-138-000479</strain>
    </source>
</reference>
<organism evidence="2 3">
    <name type="scientific">Seiridium cardinale</name>
    <dbReference type="NCBI Taxonomy" id="138064"/>
    <lineage>
        <taxon>Eukaryota</taxon>
        <taxon>Fungi</taxon>
        <taxon>Dikarya</taxon>
        <taxon>Ascomycota</taxon>
        <taxon>Pezizomycotina</taxon>
        <taxon>Sordariomycetes</taxon>
        <taxon>Xylariomycetidae</taxon>
        <taxon>Amphisphaeriales</taxon>
        <taxon>Sporocadaceae</taxon>
        <taxon>Seiridium</taxon>
    </lineage>
</organism>
<dbReference type="Gene3D" id="3.90.1300.10">
    <property type="entry name" value="Amidase signature (AS) domain"/>
    <property type="match status" value="1"/>
</dbReference>
<sequence>MSIVSSEISAYGNNPITTEDVISCAAKLGFHVKSEELDAHRVLLAAAFETFEELTALPDYKPQVTKPRGRREDIRQVKPDSNEFGNAWSYRCTLEEDAPDVSNPDKAALLLGGKNIVLKDNICVAGVPQVYGTDVIDPWVPSCDATVVSRIIEAGGCIVGTATCEALSCATVSNTAAAGPVFNPWTKDPYSAGGSSSGVGALVGNPMDESKQIRVDMGLGGDQGGSIRVPAAFCGLVGLKPTHGLVPYTGVAACEPIMDHVGPMCKTVWDVALLLEAVAGCDGVDDRQIGAQQHGAIKYSSDLKNWYTASCSRWPSKPLSRRKIAILSEALHAPFVKEEIKEELRRTARRYEDLGAHVEEISAPWHETGRSLWMAICRQSLTSIAVGNPMGRRGYYPTGFFEKLLPWSQEKWDRLPAAMRNELINGIFERDRYPTLYAKCMNLALQLREDYERFFEVWDVLLLPTVPFTAPPLFDREKASVWETMSSTFGQTLNTLQFNLTGHPAMSVPTGLRVDMSGISPDTKLPVGVQLVGPLHAENTVLEFGYALEQSYDWKAAT</sequence>
<feature type="domain" description="Amidase" evidence="1">
    <location>
        <begin position="106"/>
        <end position="542"/>
    </location>
</feature>
<evidence type="ECO:0000259" key="1">
    <source>
        <dbReference type="Pfam" id="PF01425"/>
    </source>
</evidence>
<dbReference type="SUPFAM" id="SSF75304">
    <property type="entry name" value="Amidase signature (AS) enzymes"/>
    <property type="match status" value="1"/>
</dbReference>
<evidence type="ECO:0000313" key="3">
    <source>
        <dbReference type="Proteomes" id="UP001465668"/>
    </source>
</evidence>